<dbReference type="Pfam" id="PF01399">
    <property type="entry name" value="PCI"/>
    <property type="match status" value="1"/>
</dbReference>
<dbReference type="InterPro" id="IPR045237">
    <property type="entry name" value="COPS7/eIF3m"/>
</dbReference>
<gene>
    <name evidence="3" type="ORF">Ae201684_009466</name>
</gene>
<dbReference type="PROSITE" id="PS50250">
    <property type="entry name" value="PCI"/>
    <property type="match status" value="1"/>
</dbReference>
<reference evidence="3 4" key="1">
    <citation type="submission" date="2019-07" db="EMBL/GenBank/DDBJ databases">
        <title>Genomics analysis of Aphanomyces spp. identifies a new class of oomycete effector associated with host adaptation.</title>
        <authorList>
            <person name="Gaulin E."/>
        </authorList>
    </citation>
    <scope>NUCLEOTIDE SEQUENCE [LARGE SCALE GENOMIC DNA]</scope>
    <source>
        <strain evidence="3 4">ATCC 201684</strain>
    </source>
</reference>
<dbReference type="EMBL" id="VJMJ01000119">
    <property type="protein sequence ID" value="KAF0733909.1"/>
    <property type="molecule type" value="Genomic_DNA"/>
</dbReference>
<dbReference type="Proteomes" id="UP000481153">
    <property type="component" value="Unassembled WGS sequence"/>
</dbReference>
<dbReference type="InterPro" id="IPR036390">
    <property type="entry name" value="WH_DNA-bd_sf"/>
</dbReference>
<evidence type="ECO:0000259" key="2">
    <source>
        <dbReference type="PROSITE" id="PS50250"/>
    </source>
</evidence>
<comment type="caution">
    <text evidence="3">The sequence shown here is derived from an EMBL/GenBank/DDBJ whole genome shotgun (WGS) entry which is preliminary data.</text>
</comment>
<dbReference type="GO" id="GO:0002183">
    <property type="term" value="P:cytoplasmic translational initiation"/>
    <property type="evidence" value="ECO:0007669"/>
    <property type="project" value="TreeGrafter"/>
</dbReference>
<name>A0A6G0X273_9STRA</name>
<dbReference type="SMART" id="SM00088">
    <property type="entry name" value="PINT"/>
    <property type="match status" value="1"/>
</dbReference>
<dbReference type="GO" id="GO:0005852">
    <property type="term" value="C:eukaryotic translation initiation factor 3 complex"/>
    <property type="evidence" value="ECO:0007669"/>
    <property type="project" value="TreeGrafter"/>
</dbReference>
<dbReference type="InterPro" id="IPR000717">
    <property type="entry name" value="PCI_dom"/>
</dbReference>
<dbReference type="VEuPathDB" id="FungiDB:AeMF1_001708"/>
<feature type="domain" description="PCI" evidence="2">
    <location>
        <begin position="134"/>
        <end position="324"/>
    </location>
</feature>
<accession>A0A6G0X273</accession>
<sequence length="362" mass="38958">MAESTSDLAAYVQAILKDKVDTTSVTGEKEAVAFVVSKADALVAVEGRATDVEGLFKLFVKSTGITHVNALVEKLTADSNNATLKLRILANVFNSTPVANAPLRFHTLLSIIKYAGSTDNLALVQSYFKDIDALATGFSTDNLKALYLTIADLLEKAHDEHAALLFLEKYLAIVPAADAASAKDVAVRAAVLVVKSPIQSFVANVDLIHLPAVKALEGSNKIYDLLDIFSSKTLADYLKFEASSGAILKEHGIDAAAAAANIRLLTLCSYPTGHDEIPFDDIVAKLQVAEADIETWVVRAITANLIEAKINQLDRSVVISRSLQRGVGLDNWKELHATLLRYKTNVGSLLDTIRRAQVSATK</sequence>
<dbReference type="SUPFAM" id="SSF46785">
    <property type="entry name" value="Winged helix' DNA-binding domain"/>
    <property type="match status" value="1"/>
</dbReference>
<organism evidence="3 4">
    <name type="scientific">Aphanomyces euteiches</name>
    <dbReference type="NCBI Taxonomy" id="100861"/>
    <lineage>
        <taxon>Eukaryota</taxon>
        <taxon>Sar</taxon>
        <taxon>Stramenopiles</taxon>
        <taxon>Oomycota</taxon>
        <taxon>Saprolegniomycetes</taxon>
        <taxon>Saprolegniales</taxon>
        <taxon>Verrucalvaceae</taxon>
        <taxon>Aphanomyces</taxon>
    </lineage>
</organism>
<evidence type="ECO:0000256" key="1">
    <source>
        <dbReference type="ARBA" id="ARBA00008482"/>
    </source>
</evidence>
<dbReference type="PANTHER" id="PTHR15350:SF2">
    <property type="entry name" value="EUKARYOTIC TRANSLATION INITIATION FACTOR 3 SUBUNIT M"/>
    <property type="match status" value="1"/>
</dbReference>
<dbReference type="PANTHER" id="PTHR15350">
    <property type="entry name" value="COP9 SIGNALOSOME COMPLEX SUBUNIT 7/DENDRITIC CELL PROTEIN GA17"/>
    <property type="match status" value="1"/>
</dbReference>
<comment type="similarity">
    <text evidence="1">Belongs to the CSN7/EIF3M family. CSN7 subfamily.</text>
</comment>
<evidence type="ECO:0000313" key="4">
    <source>
        <dbReference type="Proteomes" id="UP000481153"/>
    </source>
</evidence>
<keyword evidence="4" id="KW-1185">Reference proteome</keyword>
<evidence type="ECO:0000313" key="3">
    <source>
        <dbReference type="EMBL" id="KAF0733909.1"/>
    </source>
</evidence>
<dbReference type="AlphaFoldDB" id="A0A6G0X273"/>
<proteinExistence type="inferred from homology"/>
<protein>
    <recommendedName>
        <fullName evidence="2">PCI domain-containing protein</fullName>
    </recommendedName>
</protein>